<dbReference type="RefSeq" id="XP_020082630.1">
    <property type="nucleotide sequence ID" value="XM_020227041.1"/>
</dbReference>
<proteinExistence type="predicted"/>
<feature type="compositionally biased region" description="Basic residues" evidence="1">
    <location>
        <begin position="1"/>
        <end position="10"/>
    </location>
</feature>
<gene>
    <name evidence="3 4" type="primary">LOC109706244</name>
</gene>
<feature type="compositionally biased region" description="Basic and acidic residues" evidence="1">
    <location>
        <begin position="354"/>
        <end position="370"/>
    </location>
</feature>
<reference evidence="3 4" key="2">
    <citation type="submission" date="2025-04" db="UniProtKB">
        <authorList>
            <consortium name="RefSeq"/>
        </authorList>
    </citation>
    <scope>IDENTIFICATION</scope>
    <source>
        <tissue evidence="3 4">Leaf</tissue>
    </source>
</reference>
<feature type="region of interest" description="Disordered" evidence="1">
    <location>
        <begin position="344"/>
        <end position="370"/>
    </location>
</feature>
<evidence type="ECO:0000313" key="4">
    <source>
        <dbReference type="RefSeq" id="XP_020082631.1"/>
    </source>
</evidence>
<feature type="compositionally biased region" description="Polar residues" evidence="1">
    <location>
        <begin position="426"/>
        <end position="437"/>
    </location>
</feature>
<dbReference type="OrthoDB" id="675476at2759"/>
<sequence length="437" mass="49657">MTRRSRRLRNCKIVSINSQNEATQEQSLEQEQRSSQGQQSASSQPHIGNEDQSNNEQQSDAQEGRGVWIVGNNGQHRRKRGRTTMADIWNLAEEERIKVEVDKYGCPCTEEGAVLSSFLGVIAKNGRYAPLDISRWDNKALNSYKDKMLKLIESKFSYPIGTRDWVLASLNKKWRDYKSELKSEYFLPKEKSVNEIMANVPQDVIEDQWCRMVSEWCTEKSKKLCEANTANSRKQKNAHTSGRKSHARRRKEMEKEYGKEPDRLTFWEITHKKKTGEFVDSDTERKVNAARKELDGVVSQGIEPTSELIEELFTKHIGPEHNGRVKGLGLGPTPTSYYRLNCWGLPSNNQPSASDERSREVDKLKGEMKGLQKEVERLQALISKKFPEENLGSPSPTSSPPINLQVVDHGSANCSSPNIRSSNSSHEPQTNLHGRTV</sequence>
<evidence type="ECO:0000256" key="1">
    <source>
        <dbReference type="SAM" id="MobiDB-lite"/>
    </source>
</evidence>
<feature type="compositionally biased region" description="Polar residues" evidence="1">
    <location>
        <begin position="50"/>
        <end position="61"/>
    </location>
</feature>
<dbReference type="GeneID" id="109706244"/>
<dbReference type="Proteomes" id="UP000515123">
    <property type="component" value="Unplaced"/>
</dbReference>
<feature type="compositionally biased region" description="Low complexity" evidence="1">
    <location>
        <begin position="413"/>
        <end position="425"/>
    </location>
</feature>
<protein>
    <submittedName>
        <fullName evidence="3 4">Uncharacterized protein LOC109706244 isoform X2</fullName>
    </submittedName>
</protein>
<dbReference type="Pfam" id="PF03004">
    <property type="entry name" value="Transposase_24"/>
    <property type="match status" value="1"/>
</dbReference>
<evidence type="ECO:0000313" key="3">
    <source>
        <dbReference type="RefSeq" id="XP_020082630.1"/>
    </source>
</evidence>
<keyword evidence="2" id="KW-1185">Reference proteome</keyword>
<reference evidence="2" key="1">
    <citation type="journal article" date="2015" name="Nat. Genet.">
        <title>The pineapple genome and the evolution of CAM photosynthesis.</title>
        <authorList>
            <person name="Ming R."/>
            <person name="VanBuren R."/>
            <person name="Wai C.M."/>
            <person name="Tang H."/>
            <person name="Schatz M.C."/>
            <person name="Bowers J.E."/>
            <person name="Lyons E."/>
            <person name="Wang M.L."/>
            <person name="Chen J."/>
            <person name="Biggers E."/>
            <person name="Zhang J."/>
            <person name="Huang L."/>
            <person name="Zhang L."/>
            <person name="Miao W."/>
            <person name="Zhang J."/>
            <person name="Ye Z."/>
            <person name="Miao C."/>
            <person name="Lin Z."/>
            <person name="Wang H."/>
            <person name="Zhou H."/>
            <person name="Yim W.C."/>
            <person name="Priest H.D."/>
            <person name="Zheng C."/>
            <person name="Woodhouse M."/>
            <person name="Edger P.P."/>
            <person name="Guyot R."/>
            <person name="Guo H.B."/>
            <person name="Guo H."/>
            <person name="Zheng G."/>
            <person name="Singh R."/>
            <person name="Sharma A."/>
            <person name="Min X."/>
            <person name="Zheng Y."/>
            <person name="Lee H."/>
            <person name="Gurtowski J."/>
            <person name="Sedlazeck F.J."/>
            <person name="Harkess A."/>
            <person name="McKain M.R."/>
            <person name="Liao Z."/>
            <person name="Fang J."/>
            <person name="Liu J."/>
            <person name="Zhang X."/>
            <person name="Zhang Q."/>
            <person name="Hu W."/>
            <person name="Qin Y."/>
            <person name="Wang K."/>
            <person name="Chen L.Y."/>
            <person name="Shirley N."/>
            <person name="Lin Y.R."/>
            <person name="Liu L.Y."/>
            <person name="Hernandez A.G."/>
            <person name="Wright C.L."/>
            <person name="Bulone V."/>
            <person name="Tuskan G.A."/>
            <person name="Heath K."/>
            <person name="Zee F."/>
            <person name="Moore P.H."/>
            <person name="Sunkar R."/>
            <person name="Leebens-Mack J.H."/>
            <person name="Mockler T."/>
            <person name="Bennetzen J.L."/>
            <person name="Freeling M."/>
            <person name="Sankoff D."/>
            <person name="Paterson A.H."/>
            <person name="Zhu X."/>
            <person name="Yang X."/>
            <person name="Smith J.A."/>
            <person name="Cushman J.C."/>
            <person name="Paull R.E."/>
            <person name="Yu Q."/>
        </authorList>
    </citation>
    <scope>NUCLEOTIDE SEQUENCE [LARGE SCALE GENOMIC DNA]</scope>
    <source>
        <strain evidence="2">cv. F153</strain>
    </source>
</reference>
<feature type="compositionally biased region" description="Polar residues" evidence="1">
    <location>
        <begin position="392"/>
        <end position="402"/>
    </location>
</feature>
<feature type="region of interest" description="Disordered" evidence="1">
    <location>
        <begin position="1"/>
        <end position="64"/>
    </location>
</feature>
<feature type="compositionally biased region" description="Low complexity" evidence="1">
    <location>
        <begin position="24"/>
        <end position="44"/>
    </location>
</feature>
<dbReference type="InterPro" id="IPR004252">
    <property type="entry name" value="Probable_transposase_24"/>
</dbReference>
<evidence type="ECO:0000313" key="2">
    <source>
        <dbReference type="Proteomes" id="UP000515123"/>
    </source>
</evidence>
<accession>A0A6P5EGQ5</accession>
<dbReference type="PANTHER" id="PTHR33144:SF25">
    <property type="entry name" value="DUF4216 DOMAIN-CONTAINING PROTEIN"/>
    <property type="match status" value="1"/>
</dbReference>
<feature type="region of interest" description="Disordered" evidence="1">
    <location>
        <begin position="386"/>
        <end position="437"/>
    </location>
</feature>
<dbReference type="RefSeq" id="XP_020082631.1">
    <property type="nucleotide sequence ID" value="XM_020227042.1"/>
</dbReference>
<organism evidence="4">
    <name type="scientific">Ananas comosus</name>
    <name type="common">Pineapple</name>
    <name type="synonym">Ananas ananas</name>
    <dbReference type="NCBI Taxonomy" id="4615"/>
    <lineage>
        <taxon>Eukaryota</taxon>
        <taxon>Viridiplantae</taxon>
        <taxon>Streptophyta</taxon>
        <taxon>Embryophyta</taxon>
        <taxon>Tracheophyta</taxon>
        <taxon>Spermatophyta</taxon>
        <taxon>Magnoliopsida</taxon>
        <taxon>Liliopsida</taxon>
        <taxon>Poales</taxon>
        <taxon>Bromeliaceae</taxon>
        <taxon>Bromelioideae</taxon>
        <taxon>Ananas</taxon>
    </lineage>
</organism>
<feature type="region of interest" description="Disordered" evidence="1">
    <location>
        <begin position="228"/>
        <end position="257"/>
    </location>
</feature>
<dbReference type="PANTHER" id="PTHR33144">
    <property type="entry name" value="OS10G0409366 PROTEIN-RELATED"/>
    <property type="match status" value="1"/>
</dbReference>
<feature type="compositionally biased region" description="Basic residues" evidence="1">
    <location>
        <begin position="233"/>
        <end position="250"/>
    </location>
</feature>
<dbReference type="AlphaFoldDB" id="A0A6P5EGQ5"/>
<name>A0A6P5EGQ5_ANACO</name>